<dbReference type="CDD" id="cd16155">
    <property type="entry name" value="sulfatase_like"/>
    <property type="match status" value="1"/>
</dbReference>
<dbReference type="PANTHER" id="PTHR42693">
    <property type="entry name" value="ARYLSULFATASE FAMILY MEMBER"/>
    <property type="match status" value="1"/>
</dbReference>
<evidence type="ECO:0000256" key="1">
    <source>
        <dbReference type="ARBA" id="ARBA00001913"/>
    </source>
</evidence>
<dbReference type="Pfam" id="PF00884">
    <property type="entry name" value="Sulfatase"/>
    <property type="match status" value="1"/>
</dbReference>
<feature type="domain" description="Sulfatase N-terminal" evidence="7">
    <location>
        <begin position="44"/>
        <end position="385"/>
    </location>
</feature>
<dbReference type="InterPro" id="IPR050738">
    <property type="entry name" value="Sulfatase"/>
</dbReference>
<evidence type="ECO:0000256" key="3">
    <source>
        <dbReference type="ARBA" id="ARBA00022723"/>
    </source>
</evidence>
<dbReference type="InterPro" id="IPR000917">
    <property type="entry name" value="Sulfatase_N"/>
</dbReference>
<dbReference type="PANTHER" id="PTHR42693:SF42">
    <property type="entry name" value="ARYLSULFATASE G"/>
    <property type="match status" value="1"/>
</dbReference>
<evidence type="ECO:0000256" key="4">
    <source>
        <dbReference type="ARBA" id="ARBA00022729"/>
    </source>
</evidence>
<dbReference type="Gene3D" id="3.40.720.10">
    <property type="entry name" value="Alkaline Phosphatase, subunit A"/>
    <property type="match status" value="1"/>
</dbReference>
<accession>A0ABZ0GIF6</accession>
<dbReference type="InterPro" id="IPR017850">
    <property type="entry name" value="Alkaline_phosphatase_core_sf"/>
</dbReference>
<evidence type="ECO:0000256" key="2">
    <source>
        <dbReference type="ARBA" id="ARBA00008779"/>
    </source>
</evidence>
<evidence type="ECO:0000313" key="9">
    <source>
        <dbReference type="Proteomes" id="UP001301442"/>
    </source>
</evidence>
<reference evidence="8 9" key="1">
    <citation type="submission" date="2023-09" db="EMBL/GenBank/DDBJ databases">
        <authorList>
            <person name="Qi X."/>
        </authorList>
    </citation>
    <scope>NUCLEOTIDE SEQUENCE [LARGE SCALE GENOMIC DNA]</scope>
    <source>
        <strain evidence="8 9">S1-1</strain>
    </source>
</reference>
<comment type="cofactor">
    <cofactor evidence="1">
        <name>Ca(2+)</name>
        <dbReference type="ChEBI" id="CHEBI:29108"/>
    </cofactor>
</comment>
<evidence type="ECO:0000256" key="6">
    <source>
        <dbReference type="ARBA" id="ARBA00022837"/>
    </source>
</evidence>
<comment type="similarity">
    <text evidence="2">Belongs to the sulfatase family.</text>
</comment>
<dbReference type="RefSeq" id="WP_348394535.1">
    <property type="nucleotide sequence ID" value="NZ_CP136600.1"/>
</dbReference>
<dbReference type="Proteomes" id="UP001301442">
    <property type="component" value="Chromosome"/>
</dbReference>
<keyword evidence="6" id="KW-0106">Calcium</keyword>
<keyword evidence="4" id="KW-0732">Signal</keyword>
<keyword evidence="9" id="KW-1185">Reference proteome</keyword>
<protein>
    <submittedName>
        <fullName evidence="8">Sulfatase-like hydrolase/transferase</fullName>
    </submittedName>
</protein>
<sequence length="500" mass="56161">MNFIGTRKNNKHSDTIFSVLLSVLILALIGGCSEQNPAQEKPLNILFILTDDQAPDTVAAFGNNNINTPNLDSLANQGMRFSHVFNQGAWSGAVCLPSRQMINTGRHLYRTGLDARGMNDPKFVAKHTTFGETFKQSGYDTFQTGKWHLSMDVWRRSFTHGKAIHKNGMSRHEKGGHWDGNFTDYDGTKSGDAAFTDYKGGKHTSEVVADAAVDFLANRNDVSKPFMMYVGFLAPHDPLHAPDEYLAKYPRDKMQLPENFLKYHPFDQGDYYLRDEVLSGFPRSEKNIKAMLSKYYAMIEHTDAQIGRILAELEASGQADNTLIIYTSDHGLAMGQHGLLGKQNQYDHSVRAPFVVKGPNIPVGKTATGMFYLNSVFPTAAELAGLEIPESVDAPSIVPLINGEKDVAFDTVYGAYRHFQRMVRSQDYKLIYYPMIKRTQLFDMKADPLEIHDLSTKPEHADRIVSMMAQLEEWKVIVEDPLDLNAPQASYDAFLKLTWD</sequence>
<evidence type="ECO:0000256" key="5">
    <source>
        <dbReference type="ARBA" id="ARBA00022801"/>
    </source>
</evidence>
<dbReference type="SUPFAM" id="SSF53649">
    <property type="entry name" value="Alkaline phosphatase-like"/>
    <property type="match status" value="1"/>
</dbReference>
<name>A0ABZ0GIF6_9GAMM</name>
<keyword evidence="5" id="KW-0378">Hydrolase</keyword>
<keyword evidence="3" id="KW-0479">Metal-binding</keyword>
<gene>
    <name evidence="8" type="ORF">RI844_10025</name>
</gene>
<dbReference type="EMBL" id="CP136600">
    <property type="protein sequence ID" value="WOH35719.1"/>
    <property type="molecule type" value="Genomic_DNA"/>
</dbReference>
<evidence type="ECO:0000313" key="8">
    <source>
        <dbReference type="EMBL" id="WOH35719.1"/>
    </source>
</evidence>
<proteinExistence type="inferred from homology"/>
<organism evidence="8 9">
    <name type="scientific">Thalassotalea fonticola</name>
    <dbReference type="NCBI Taxonomy" id="3065649"/>
    <lineage>
        <taxon>Bacteria</taxon>
        <taxon>Pseudomonadati</taxon>
        <taxon>Pseudomonadota</taxon>
        <taxon>Gammaproteobacteria</taxon>
        <taxon>Alteromonadales</taxon>
        <taxon>Colwelliaceae</taxon>
        <taxon>Thalassotalea</taxon>
    </lineage>
</organism>
<evidence type="ECO:0000259" key="7">
    <source>
        <dbReference type="Pfam" id="PF00884"/>
    </source>
</evidence>